<name>A0A8J2KHU5_9HEXA</name>
<accession>A0A8J2KHU5</accession>
<gene>
    <name evidence="1" type="ORF">AFUS01_LOCUS25629</name>
</gene>
<reference evidence="1" key="1">
    <citation type="submission" date="2021-06" db="EMBL/GenBank/DDBJ databases">
        <authorList>
            <person name="Hodson N. C."/>
            <person name="Mongue J. A."/>
            <person name="Jaron S. K."/>
        </authorList>
    </citation>
    <scope>NUCLEOTIDE SEQUENCE</scope>
</reference>
<proteinExistence type="predicted"/>
<organism evidence="1 2">
    <name type="scientific">Allacma fusca</name>
    <dbReference type="NCBI Taxonomy" id="39272"/>
    <lineage>
        <taxon>Eukaryota</taxon>
        <taxon>Metazoa</taxon>
        <taxon>Ecdysozoa</taxon>
        <taxon>Arthropoda</taxon>
        <taxon>Hexapoda</taxon>
        <taxon>Collembola</taxon>
        <taxon>Symphypleona</taxon>
        <taxon>Sminthuridae</taxon>
        <taxon>Allacma</taxon>
    </lineage>
</organism>
<feature type="non-terminal residue" evidence="1">
    <location>
        <position position="1"/>
    </location>
</feature>
<keyword evidence="2" id="KW-1185">Reference proteome</keyword>
<dbReference type="Proteomes" id="UP000708208">
    <property type="component" value="Unassembled WGS sequence"/>
</dbReference>
<dbReference type="AlphaFoldDB" id="A0A8J2KHU5"/>
<dbReference type="EMBL" id="CAJVCH010331808">
    <property type="protein sequence ID" value="CAG7787110.1"/>
    <property type="molecule type" value="Genomic_DNA"/>
</dbReference>
<evidence type="ECO:0000313" key="2">
    <source>
        <dbReference type="Proteomes" id="UP000708208"/>
    </source>
</evidence>
<sequence>HLACFAGGMFALGAFTDPS</sequence>
<comment type="caution">
    <text evidence="1">The sequence shown here is derived from an EMBL/GenBank/DDBJ whole genome shotgun (WGS) entry which is preliminary data.</text>
</comment>
<evidence type="ECO:0000313" key="1">
    <source>
        <dbReference type="EMBL" id="CAG7787110.1"/>
    </source>
</evidence>
<feature type="non-terminal residue" evidence="1">
    <location>
        <position position="19"/>
    </location>
</feature>
<protein>
    <submittedName>
        <fullName evidence="1">Uncharacterized protein</fullName>
    </submittedName>
</protein>